<dbReference type="Proteomes" id="UP000095495">
    <property type="component" value="Unassembled WGS sequence"/>
</dbReference>
<protein>
    <submittedName>
        <fullName evidence="1">Phage/plasmid primase, P4 family, C-terminal domain</fullName>
    </submittedName>
</protein>
<accession>A0A173UP17</accession>
<evidence type="ECO:0000313" key="2">
    <source>
        <dbReference type="Proteomes" id="UP000095495"/>
    </source>
</evidence>
<evidence type="ECO:0000313" key="1">
    <source>
        <dbReference type="EMBL" id="CUN16170.1"/>
    </source>
</evidence>
<sequence>MILTTKDKVDGREDDPYLIDKLRKERDGIFLWALEGLQRLVSNNYVFTESVDAKQNLVDAQEEGNNILAFMKSEGYLQFEIGKKISSTDFYNIYVSWCEDNLEKPRASAGFLHYIKKNQKRYGLIYDAKCIGNRRGFHNVCKAEFTPVAGKTPFD</sequence>
<dbReference type="RefSeq" id="WP_055264011.1">
    <property type="nucleotide sequence ID" value="NZ_CYXV01000016.1"/>
</dbReference>
<proteinExistence type="predicted"/>
<gene>
    <name evidence="1" type="ORF">ERS852420_03112</name>
</gene>
<dbReference type="EMBL" id="CYXV01000016">
    <property type="protein sequence ID" value="CUN16170.1"/>
    <property type="molecule type" value="Genomic_DNA"/>
</dbReference>
<organism evidence="1 2">
    <name type="scientific">Roseburia faecis</name>
    <dbReference type="NCBI Taxonomy" id="301302"/>
    <lineage>
        <taxon>Bacteria</taxon>
        <taxon>Bacillati</taxon>
        <taxon>Bacillota</taxon>
        <taxon>Clostridia</taxon>
        <taxon>Lachnospirales</taxon>
        <taxon>Lachnospiraceae</taxon>
        <taxon>Roseburia</taxon>
    </lineage>
</organism>
<name>A0A173UP17_9FIRM</name>
<dbReference type="AlphaFoldDB" id="A0A173UP17"/>
<reference evidence="1 2" key="1">
    <citation type="submission" date="2015-09" db="EMBL/GenBank/DDBJ databases">
        <authorList>
            <consortium name="Pathogen Informatics"/>
        </authorList>
    </citation>
    <scope>NUCLEOTIDE SEQUENCE [LARGE SCALE GENOMIC DNA]</scope>
    <source>
        <strain evidence="1 2">2789STDY5608863</strain>
    </source>
</reference>